<comment type="caution">
    <text evidence="2">The sequence shown here is derived from an EMBL/GenBank/DDBJ whole genome shotgun (WGS) entry which is preliminary data.</text>
</comment>
<organism evidence="2 3">
    <name type="scientific">Mycoplasmopsis ciconiae</name>
    <dbReference type="NCBI Taxonomy" id="561067"/>
    <lineage>
        <taxon>Bacteria</taxon>
        <taxon>Bacillati</taxon>
        <taxon>Mycoplasmatota</taxon>
        <taxon>Mycoplasmoidales</taxon>
        <taxon>Metamycoplasmataceae</taxon>
        <taxon>Mycoplasmopsis</taxon>
    </lineage>
</organism>
<evidence type="ECO:0000313" key="3">
    <source>
        <dbReference type="Proteomes" id="UP001344817"/>
    </source>
</evidence>
<proteinExistence type="predicted"/>
<keyword evidence="1" id="KW-0472">Membrane</keyword>
<feature type="transmembrane region" description="Helical" evidence="1">
    <location>
        <begin position="93"/>
        <end position="113"/>
    </location>
</feature>
<feature type="transmembrane region" description="Helical" evidence="1">
    <location>
        <begin position="67"/>
        <end position="86"/>
    </location>
</feature>
<dbReference type="EMBL" id="JAZDWZ010000004">
    <property type="protein sequence ID" value="MEE3928281.1"/>
    <property type="molecule type" value="Genomic_DNA"/>
</dbReference>
<sequence>MNLTKPKLNLDKNYFYTLLIMIALLTFVSVLVILAPFTIGVRQDQFINQTNKDDLSKIGKELALTKIFSYVSNQLILVGFAIYIVLLRHKLKAGFGFFFISILIFVAMAFTPYVRGVSYMSDVEYAFSILLSILCGLVTLILSSLAIKLFLKRKIWHYEKYKIHKQRR</sequence>
<evidence type="ECO:0000256" key="1">
    <source>
        <dbReference type="SAM" id="Phobius"/>
    </source>
</evidence>
<protein>
    <submittedName>
        <fullName evidence="2">Uncharacterized protein</fullName>
    </submittedName>
</protein>
<dbReference type="Proteomes" id="UP001344817">
    <property type="component" value="Unassembled WGS sequence"/>
</dbReference>
<keyword evidence="1" id="KW-0812">Transmembrane</keyword>
<feature type="transmembrane region" description="Helical" evidence="1">
    <location>
        <begin position="125"/>
        <end position="151"/>
    </location>
</feature>
<evidence type="ECO:0000313" key="2">
    <source>
        <dbReference type="EMBL" id="MEE3928281.1"/>
    </source>
</evidence>
<keyword evidence="1" id="KW-1133">Transmembrane helix</keyword>
<reference evidence="2" key="1">
    <citation type="submission" date="2024-01" db="EMBL/GenBank/DDBJ databases">
        <title>Genome sequence of Mycoplasma ciconiae type strain DSM 25251.</title>
        <authorList>
            <person name="Spergser J."/>
        </authorList>
    </citation>
    <scope>NUCLEOTIDE SEQUENCE [LARGE SCALE GENOMIC DNA]</scope>
    <source>
        <strain evidence="2">DSM 25251</strain>
    </source>
</reference>
<accession>A0ABU7MMS0</accession>
<name>A0ABU7MMS0_9BACT</name>
<dbReference type="RefSeq" id="WP_330500694.1">
    <property type="nucleotide sequence ID" value="NZ_JAZDWZ010000004.1"/>
</dbReference>
<gene>
    <name evidence="2" type="ORF">V2E24_01655</name>
</gene>
<keyword evidence="3" id="KW-1185">Reference proteome</keyword>
<feature type="transmembrane region" description="Helical" evidence="1">
    <location>
        <begin position="14"/>
        <end position="39"/>
    </location>
</feature>